<evidence type="ECO:0000256" key="3">
    <source>
        <dbReference type="SAM" id="Coils"/>
    </source>
</evidence>
<dbReference type="SUPFAM" id="SSF111369">
    <property type="entry name" value="HlyD-like secretion proteins"/>
    <property type="match status" value="1"/>
</dbReference>
<dbReference type="PANTHER" id="PTHR32347">
    <property type="entry name" value="EFFLUX SYSTEM COMPONENT YKNX-RELATED"/>
    <property type="match status" value="1"/>
</dbReference>
<gene>
    <name evidence="6" type="ORF">D0962_27580</name>
</gene>
<evidence type="ECO:0000259" key="5">
    <source>
        <dbReference type="Pfam" id="PF25967"/>
    </source>
</evidence>
<evidence type="ECO:0000256" key="1">
    <source>
        <dbReference type="ARBA" id="ARBA00004196"/>
    </source>
</evidence>
<dbReference type="Gene3D" id="2.40.30.170">
    <property type="match status" value="1"/>
</dbReference>
<dbReference type="AlphaFoldDB" id="A0A6M0SDR2"/>
<dbReference type="Gene3D" id="2.40.50.100">
    <property type="match status" value="1"/>
</dbReference>
<dbReference type="EMBL" id="QZCE01000002">
    <property type="protein sequence ID" value="NEZ66476.1"/>
    <property type="molecule type" value="Genomic_DNA"/>
</dbReference>
<dbReference type="InterPro" id="IPR058627">
    <property type="entry name" value="MdtA-like_C"/>
</dbReference>
<evidence type="ECO:0000256" key="2">
    <source>
        <dbReference type="ARBA" id="ARBA00023054"/>
    </source>
</evidence>
<dbReference type="Pfam" id="PF25967">
    <property type="entry name" value="RND-MFP_C"/>
    <property type="match status" value="1"/>
</dbReference>
<reference evidence="6 7" key="1">
    <citation type="journal article" date="2020" name="Microb. Ecol.">
        <title>Ecogenomics of the Marine Benthic Filamentous Cyanobacterium Adonisia.</title>
        <authorList>
            <person name="Walter J.M."/>
            <person name="Coutinho F.H."/>
            <person name="Leomil L."/>
            <person name="Hargreaves P.I."/>
            <person name="Campeao M.E."/>
            <person name="Vieira V.V."/>
            <person name="Silva B.S."/>
            <person name="Fistarol G.O."/>
            <person name="Salomon P.S."/>
            <person name="Sawabe T."/>
            <person name="Mino S."/>
            <person name="Hosokawa M."/>
            <person name="Miyashita H."/>
            <person name="Maruyama F."/>
            <person name="van Verk M.C."/>
            <person name="Dutilh B.E."/>
            <person name="Thompson C.C."/>
            <person name="Thompson F.L."/>
        </authorList>
    </citation>
    <scope>NUCLEOTIDE SEQUENCE [LARGE SCALE GENOMIC DNA]</scope>
    <source>
        <strain evidence="6 7">CCMR0082</strain>
    </source>
</reference>
<keyword evidence="4" id="KW-0472">Membrane</keyword>
<comment type="caution">
    <text evidence="6">The sequence shown here is derived from an EMBL/GenBank/DDBJ whole genome shotgun (WGS) entry which is preliminary data.</text>
</comment>
<name>A0A6M0SDR2_9CYAN</name>
<evidence type="ECO:0000256" key="4">
    <source>
        <dbReference type="SAM" id="Phobius"/>
    </source>
</evidence>
<organism evidence="6 7">
    <name type="scientific">Adonisia turfae CCMR0082</name>
    <dbReference type="NCBI Taxonomy" id="2304604"/>
    <lineage>
        <taxon>Bacteria</taxon>
        <taxon>Bacillati</taxon>
        <taxon>Cyanobacteriota</taxon>
        <taxon>Adonisia</taxon>
        <taxon>Adonisia turfae</taxon>
    </lineage>
</organism>
<keyword evidence="4" id="KW-1133">Transmembrane helix</keyword>
<dbReference type="GO" id="GO:0030313">
    <property type="term" value="C:cell envelope"/>
    <property type="evidence" value="ECO:0007669"/>
    <property type="project" value="UniProtKB-SubCell"/>
</dbReference>
<dbReference type="PRINTS" id="PR01490">
    <property type="entry name" value="RTXTOXIND"/>
</dbReference>
<dbReference type="Gene3D" id="2.40.420.20">
    <property type="match status" value="1"/>
</dbReference>
<proteinExistence type="predicted"/>
<evidence type="ECO:0000313" key="7">
    <source>
        <dbReference type="Proteomes" id="UP000473574"/>
    </source>
</evidence>
<evidence type="ECO:0000313" key="6">
    <source>
        <dbReference type="EMBL" id="NEZ66476.1"/>
    </source>
</evidence>
<keyword evidence="4" id="KW-0812">Transmembrane</keyword>
<feature type="transmembrane region" description="Helical" evidence="4">
    <location>
        <begin position="12"/>
        <end position="34"/>
    </location>
</feature>
<protein>
    <submittedName>
        <fullName evidence="6">HlyD family efflux transporter periplasmic adaptor subunit</fullName>
    </submittedName>
</protein>
<feature type="coiled-coil region" evidence="3">
    <location>
        <begin position="129"/>
        <end position="203"/>
    </location>
</feature>
<sequence>MFRGIRPSVLSWLLPTLVVGPLVGMLFLTLMVLLPTLKDPNSRIYSSRIGYPARQRQTGKPIAVETFVVGQQIATNAIGAPGVSVALDDVNVRPEINGVVESVLVKEGDWVRKGQLLFRLRQNDILARVQQARTDLARSQNQLRQQEVDTQGAIQLLEDEVTLARDRLNTATARVQDSTVRIQQQIEQERTATRVRLENARERLESIRYLHKQGAVSEFRLLDAEDLYAARLQEFENASRGDFLDQNSQFINRDFFLERELDLSAAKQQLANLRQTQSVTLKSLRLDVEKAEAIVNETEGLLDKTLLYAVSDGLISKVNVDAGDFYEIGEDALITLSQNVAFEAFVDQVRLDTIRVGDPVTVRLVAYPGKTFSGSVVRINPAVETEGFRLGKVSINRQYTYSVWIKVEGLPMSPGLQGFAAFNSSQRAVQVPERAITHISEGEAMVMVIESGQAVVRQVGVGQRFDNSREIISGLEIGEQVILDPRVLQPGDRVTSTTVKPDAARFQDLP</sequence>
<feature type="domain" description="Multidrug resistance protein MdtA-like C-terminal permuted SH3" evidence="5">
    <location>
        <begin position="428"/>
        <end position="484"/>
    </location>
</feature>
<dbReference type="Gene3D" id="1.10.287.470">
    <property type="entry name" value="Helix hairpin bin"/>
    <property type="match status" value="1"/>
</dbReference>
<accession>A0A6M0SDR2</accession>
<keyword evidence="2 3" id="KW-0175">Coiled coil</keyword>
<dbReference type="Proteomes" id="UP000473574">
    <property type="component" value="Unassembled WGS sequence"/>
</dbReference>
<dbReference type="InterPro" id="IPR050465">
    <property type="entry name" value="UPF0194_transport"/>
</dbReference>
<comment type="subcellular location">
    <subcellularLocation>
        <location evidence="1">Cell envelope</location>
    </subcellularLocation>
</comment>